<dbReference type="SUPFAM" id="SSF55073">
    <property type="entry name" value="Nucleotide cyclase"/>
    <property type="match status" value="1"/>
</dbReference>
<dbReference type="PROSITE" id="PS50887">
    <property type="entry name" value="GGDEF"/>
    <property type="match status" value="1"/>
</dbReference>
<dbReference type="Pfam" id="PF00990">
    <property type="entry name" value="GGDEF"/>
    <property type="match status" value="1"/>
</dbReference>
<keyword evidence="3" id="KW-0548">Nucleotidyltransferase</keyword>
<dbReference type="SMART" id="SM00267">
    <property type="entry name" value="GGDEF"/>
    <property type="match status" value="1"/>
</dbReference>
<dbReference type="CDD" id="cd01949">
    <property type="entry name" value="GGDEF"/>
    <property type="match status" value="1"/>
</dbReference>
<feature type="transmembrane region" description="Helical" evidence="1">
    <location>
        <begin position="138"/>
        <end position="156"/>
    </location>
</feature>
<dbReference type="Proteomes" id="UP001322664">
    <property type="component" value="Chromosome"/>
</dbReference>
<dbReference type="EMBL" id="CP137624">
    <property type="protein sequence ID" value="WPK10429.1"/>
    <property type="molecule type" value="Genomic_DNA"/>
</dbReference>
<proteinExistence type="predicted"/>
<dbReference type="NCBIfam" id="TIGR00254">
    <property type="entry name" value="GGDEF"/>
    <property type="match status" value="1"/>
</dbReference>
<feature type="transmembrane region" description="Helical" evidence="1">
    <location>
        <begin position="26"/>
        <end position="46"/>
    </location>
</feature>
<dbReference type="InterPro" id="IPR029787">
    <property type="entry name" value="Nucleotide_cyclase"/>
</dbReference>
<dbReference type="InterPro" id="IPR043128">
    <property type="entry name" value="Rev_trsase/Diguanyl_cyclase"/>
</dbReference>
<evidence type="ECO:0000256" key="1">
    <source>
        <dbReference type="SAM" id="Phobius"/>
    </source>
</evidence>
<dbReference type="GO" id="GO:0052621">
    <property type="term" value="F:diguanylate cyclase activity"/>
    <property type="evidence" value="ECO:0007669"/>
    <property type="project" value="UniProtKB-EC"/>
</dbReference>
<dbReference type="InterPro" id="IPR050469">
    <property type="entry name" value="Diguanylate_Cyclase"/>
</dbReference>
<evidence type="ECO:0000313" key="3">
    <source>
        <dbReference type="EMBL" id="WPK10429.1"/>
    </source>
</evidence>
<keyword evidence="1" id="KW-1133">Transmembrane helix</keyword>
<protein>
    <submittedName>
        <fullName evidence="3">GGDEF domain-containing protein</fullName>
        <ecNumber evidence="3">2.7.7.65</ecNumber>
    </submittedName>
</protein>
<evidence type="ECO:0000259" key="2">
    <source>
        <dbReference type="PROSITE" id="PS50887"/>
    </source>
</evidence>
<dbReference type="Gene3D" id="3.30.70.270">
    <property type="match status" value="1"/>
</dbReference>
<feature type="transmembrane region" description="Helical" evidence="1">
    <location>
        <begin position="114"/>
        <end position="131"/>
    </location>
</feature>
<keyword evidence="3" id="KW-0808">Transferase</keyword>
<feature type="transmembrane region" description="Helical" evidence="1">
    <location>
        <begin position="162"/>
        <end position="183"/>
    </location>
</feature>
<name>A0ABZ0RTL8_9BACI</name>
<gene>
    <name evidence="3" type="ORF">R6U77_10865</name>
</gene>
<evidence type="ECO:0000313" key="4">
    <source>
        <dbReference type="Proteomes" id="UP001322664"/>
    </source>
</evidence>
<keyword evidence="1" id="KW-0472">Membrane</keyword>
<feature type="transmembrane region" description="Helical" evidence="1">
    <location>
        <begin position="92"/>
        <end position="108"/>
    </location>
</feature>
<organism evidence="3 4">
    <name type="scientific">Lysinibacillus louembei</name>
    <dbReference type="NCBI Taxonomy" id="1470088"/>
    <lineage>
        <taxon>Bacteria</taxon>
        <taxon>Bacillati</taxon>
        <taxon>Bacillota</taxon>
        <taxon>Bacilli</taxon>
        <taxon>Bacillales</taxon>
        <taxon>Bacillaceae</taxon>
        <taxon>Lysinibacillus</taxon>
    </lineage>
</organism>
<feature type="domain" description="GGDEF" evidence="2">
    <location>
        <begin position="240"/>
        <end position="377"/>
    </location>
</feature>
<keyword evidence="1" id="KW-0812">Transmembrane</keyword>
<keyword evidence="4" id="KW-1185">Reference proteome</keyword>
<reference evidence="3 4" key="1">
    <citation type="submission" date="2023-09" db="EMBL/GenBank/DDBJ databases">
        <authorList>
            <person name="Page C.A."/>
            <person name="Perez-Diaz I.M."/>
        </authorList>
    </citation>
    <scope>NUCLEOTIDE SEQUENCE [LARGE SCALE GENOMIC DNA]</scope>
    <source>
        <strain evidence="3 4">Ll15</strain>
    </source>
</reference>
<accession>A0ABZ0RTL8</accession>
<dbReference type="RefSeq" id="WP_319835680.1">
    <property type="nucleotide sequence ID" value="NZ_CP137624.1"/>
</dbReference>
<sequence length="380" mass="44162">MGDFSVSSNKQFFNYLTENNITRVKYAAKIAIIIELILLGRNIYYYGISFHYYVRLYLAMLFISIFILIILRSVQRIQLEDKKYRIAHRMMFAYYLFTLLWGVTVTLIDQLSYGHVTVYLTNLVLAATLFIGNKRTFFALHIIPVIVLLTGFILIVQTKVLIGHILNISFFWTFIIIGAQSMYKQTEKNYKQRLLLNEQNEELIAMNQTLEFYANRDPLTRLANRYYLERHMNKVLTEKWQMAIFIFDIDSFKMYNDFYGHPQGDKVLQAVGETLTHFVEEKGLFACRYGGEEFLVVGLNMSEQDAAMIAEEIRLAIEALQIPHERSAAAPYVTISLGYVVQEVESLEQFEKYIDLADQALYTAKKAGRNQTAFLSKLLS</sequence>
<feature type="transmembrane region" description="Helical" evidence="1">
    <location>
        <begin position="52"/>
        <end position="71"/>
    </location>
</feature>
<dbReference type="InterPro" id="IPR000160">
    <property type="entry name" value="GGDEF_dom"/>
</dbReference>
<dbReference type="PANTHER" id="PTHR45138">
    <property type="entry name" value="REGULATORY COMPONENTS OF SENSORY TRANSDUCTION SYSTEM"/>
    <property type="match status" value="1"/>
</dbReference>
<dbReference type="PANTHER" id="PTHR45138:SF9">
    <property type="entry name" value="DIGUANYLATE CYCLASE DGCM-RELATED"/>
    <property type="match status" value="1"/>
</dbReference>
<dbReference type="EC" id="2.7.7.65" evidence="3"/>